<accession>A0ABW9A4B9</accession>
<proteinExistence type="predicted"/>
<feature type="domain" description="SecDF P1 head subdomain" evidence="1">
    <location>
        <begin position="57"/>
        <end position="146"/>
    </location>
</feature>
<keyword evidence="3" id="KW-1185">Reference proteome</keyword>
<gene>
    <name evidence="2" type="ORF">PQR62_03395</name>
</gene>
<dbReference type="Proteomes" id="UP001629246">
    <property type="component" value="Unassembled WGS sequence"/>
</dbReference>
<dbReference type="EMBL" id="JAQQFM010000002">
    <property type="protein sequence ID" value="MFL9923296.1"/>
    <property type="molecule type" value="Genomic_DNA"/>
</dbReference>
<name>A0ABW9A4B9_9BURK</name>
<evidence type="ECO:0000313" key="2">
    <source>
        <dbReference type="EMBL" id="MFL9923296.1"/>
    </source>
</evidence>
<dbReference type="InterPro" id="IPR054384">
    <property type="entry name" value="SecDF_P1_head"/>
</dbReference>
<reference evidence="2 3" key="1">
    <citation type="journal article" date="2024" name="Chem. Sci.">
        <title>Discovery of megapolipeptins by genome mining of a Burkholderiales bacteria collection.</title>
        <authorList>
            <person name="Paulo B.S."/>
            <person name="Recchia M.J.J."/>
            <person name="Lee S."/>
            <person name="Fergusson C.H."/>
            <person name="Romanowski S.B."/>
            <person name="Hernandez A."/>
            <person name="Krull N."/>
            <person name="Liu D.Y."/>
            <person name="Cavanagh H."/>
            <person name="Bos A."/>
            <person name="Gray C.A."/>
            <person name="Murphy B.T."/>
            <person name="Linington R.G."/>
            <person name="Eustaquio A.S."/>
        </authorList>
    </citation>
    <scope>NUCLEOTIDE SEQUENCE [LARGE SCALE GENOMIC DNA]</scope>
    <source>
        <strain evidence="2 3">RL21-008-BIB-A</strain>
    </source>
</reference>
<sequence>MLGLKQCLRYWAYGLLVLAQVACNMVDERIRTSDMTPFEIHAASRDAQAGWIPLKDEQGVRVYLAPEAIVAAGHVLIAKMSADEAGESSIDIKLTPEGKERLQTYSKEMIGKELAVLIDGELVAVSTIQSELGGVLRVPGMATPGKSKLAIGRINSFVP</sequence>
<dbReference type="Gene3D" id="3.30.1360.200">
    <property type="match status" value="1"/>
</dbReference>
<protein>
    <recommendedName>
        <fullName evidence="1">SecDF P1 head subdomain domain-containing protein</fullName>
    </recommendedName>
</protein>
<dbReference type="RefSeq" id="WP_408154824.1">
    <property type="nucleotide sequence ID" value="NZ_JAQQFM010000002.1"/>
</dbReference>
<dbReference type="Pfam" id="PF22599">
    <property type="entry name" value="SecDF_P1_head"/>
    <property type="match status" value="1"/>
</dbReference>
<evidence type="ECO:0000313" key="3">
    <source>
        <dbReference type="Proteomes" id="UP001629246"/>
    </source>
</evidence>
<evidence type="ECO:0000259" key="1">
    <source>
        <dbReference type="Pfam" id="PF22599"/>
    </source>
</evidence>
<organism evidence="2 3">
    <name type="scientific">Herbaspirillum lusitanum</name>
    <dbReference type="NCBI Taxonomy" id="213312"/>
    <lineage>
        <taxon>Bacteria</taxon>
        <taxon>Pseudomonadati</taxon>
        <taxon>Pseudomonadota</taxon>
        <taxon>Betaproteobacteria</taxon>
        <taxon>Burkholderiales</taxon>
        <taxon>Oxalobacteraceae</taxon>
        <taxon>Herbaspirillum</taxon>
    </lineage>
</organism>
<comment type="caution">
    <text evidence="2">The sequence shown here is derived from an EMBL/GenBank/DDBJ whole genome shotgun (WGS) entry which is preliminary data.</text>
</comment>